<gene>
    <name evidence="1" type="ORF">GCM10010384_17690</name>
</gene>
<keyword evidence="2" id="KW-1185">Reference proteome</keyword>
<evidence type="ECO:0000313" key="2">
    <source>
        <dbReference type="Proteomes" id="UP000653308"/>
    </source>
</evidence>
<organism evidence="1 2">
    <name type="scientific">Streptomyces djakartensis</name>
    <dbReference type="NCBI Taxonomy" id="68193"/>
    <lineage>
        <taxon>Bacteria</taxon>
        <taxon>Bacillati</taxon>
        <taxon>Actinomycetota</taxon>
        <taxon>Actinomycetes</taxon>
        <taxon>Kitasatosporales</taxon>
        <taxon>Streptomycetaceae</taxon>
        <taxon>Streptomyces</taxon>
    </lineage>
</organism>
<dbReference type="Proteomes" id="UP000653308">
    <property type="component" value="Unassembled WGS sequence"/>
</dbReference>
<comment type="caution">
    <text evidence="1">The sequence shown here is derived from an EMBL/GenBank/DDBJ whole genome shotgun (WGS) entry which is preliminary data.</text>
</comment>
<evidence type="ECO:0000313" key="1">
    <source>
        <dbReference type="EMBL" id="GGY12748.1"/>
    </source>
</evidence>
<accession>A0ABQ2ZGU7</accession>
<sequence>MSKGVLNSLRLYPQEQILRVNQLRFWCNLRKSSVKLRFQHLRFIGRSIGVPDPNKKDAGPDRLDVLHSHRVCKVTIEHDQAILCPLAHITHGPSLRHSRSSRAQT</sequence>
<dbReference type="EMBL" id="BMWE01000004">
    <property type="protein sequence ID" value="GGY12748.1"/>
    <property type="molecule type" value="Genomic_DNA"/>
</dbReference>
<name>A0ABQ2ZGU7_9ACTN</name>
<reference evidence="2" key="1">
    <citation type="journal article" date="2019" name="Int. J. Syst. Evol. Microbiol.">
        <title>The Global Catalogue of Microorganisms (GCM) 10K type strain sequencing project: providing services to taxonomists for standard genome sequencing and annotation.</title>
        <authorList>
            <consortium name="The Broad Institute Genomics Platform"/>
            <consortium name="The Broad Institute Genome Sequencing Center for Infectious Disease"/>
            <person name="Wu L."/>
            <person name="Ma J."/>
        </authorList>
    </citation>
    <scope>NUCLEOTIDE SEQUENCE [LARGE SCALE GENOMIC DNA]</scope>
    <source>
        <strain evidence="2">JCM 4957</strain>
    </source>
</reference>
<proteinExistence type="predicted"/>
<protein>
    <recommendedName>
        <fullName evidence="3">Transposase</fullName>
    </recommendedName>
</protein>
<evidence type="ECO:0008006" key="3">
    <source>
        <dbReference type="Google" id="ProtNLM"/>
    </source>
</evidence>